<evidence type="ECO:0000313" key="2">
    <source>
        <dbReference type="Proteomes" id="UP000377595"/>
    </source>
</evidence>
<protein>
    <recommendedName>
        <fullName evidence="3">Haloacid dehalogenase</fullName>
    </recommendedName>
</protein>
<accession>A0A5M3XVL4</accession>
<evidence type="ECO:0008006" key="3">
    <source>
        <dbReference type="Google" id="ProtNLM"/>
    </source>
</evidence>
<proteinExistence type="predicted"/>
<dbReference type="NCBIfam" id="TIGR01549">
    <property type="entry name" value="HAD-SF-IA-v1"/>
    <property type="match status" value="1"/>
</dbReference>
<dbReference type="InterPro" id="IPR036412">
    <property type="entry name" value="HAD-like_sf"/>
</dbReference>
<dbReference type="Proteomes" id="UP000377595">
    <property type="component" value="Unassembled WGS sequence"/>
</dbReference>
<dbReference type="PANTHER" id="PTHR47829">
    <property type="entry name" value="HYDROLASE, PUTATIVE (AFU_ORTHOLOGUE AFUA_1G12880)-RELATED"/>
    <property type="match status" value="1"/>
</dbReference>
<organism evidence="1 2">
    <name type="scientific">Acrocarpospora pleiomorpha</name>
    <dbReference type="NCBI Taxonomy" id="90975"/>
    <lineage>
        <taxon>Bacteria</taxon>
        <taxon>Bacillati</taxon>
        <taxon>Actinomycetota</taxon>
        <taxon>Actinomycetes</taxon>
        <taxon>Streptosporangiales</taxon>
        <taxon>Streptosporangiaceae</taxon>
        <taxon>Acrocarpospora</taxon>
    </lineage>
</organism>
<dbReference type="OrthoDB" id="9795007at2"/>
<dbReference type="CDD" id="cd02603">
    <property type="entry name" value="HAD_sEH-N_like"/>
    <property type="match status" value="1"/>
</dbReference>
<dbReference type="AlphaFoldDB" id="A0A5M3XVL4"/>
<name>A0A5M3XVL4_9ACTN</name>
<dbReference type="InterPro" id="IPR006439">
    <property type="entry name" value="HAD-SF_hydro_IA"/>
</dbReference>
<dbReference type="Gene3D" id="3.40.50.1000">
    <property type="entry name" value="HAD superfamily/HAD-like"/>
    <property type="match status" value="1"/>
</dbReference>
<sequence>MVEGVLIDWGGVLTTGLGEAIDEWIVADRIDGARYRDVMRELIRHAYEGAADGENTIHALERGEISAAEFEQGLATRLLTVDGVPPLADGLLSRMFAGFRPVESMNEMLRRARAAGLKTCLVSNSWANDYPRDDWDALFDAVVISGEVRMRKPEPRIFHHALGLLDLAPDQCVFVDDIEANVVAARSLGLHGLHHHTPSVTITRLEALTGRRLGDGIA</sequence>
<dbReference type="PANTHER" id="PTHR47829:SF1">
    <property type="entry name" value="HAD FAMILY PHOSPHATASE"/>
    <property type="match status" value="1"/>
</dbReference>
<dbReference type="InterPro" id="IPR023214">
    <property type="entry name" value="HAD_sf"/>
</dbReference>
<reference evidence="1 2" key="1">
    <citation type="submission" date="2019-10" db="EMBL/GenBank/DDBJ databases">
        <title>Whole genome shotgun sequence of Acrocarpospora pleiomorpha NBRC 16267.</title>
        <authorList>
            <person name="Ichikawa N."/>
            <person name="Kimura A."/>
            <person name="Kitahashi Y."/>
            <person name="Komaki H."/>
            <person name="Oguchi A."/>
        </authorList>
    </citation>
    <scope>NUCLEOTIDE SEQUENCE [LARGE SCALE GENOMIC DNA]</scope>
    <source>
        <strain evidence="1 2">NBRC 16267</strain>
    </source>
</reference>
<dbReference type="InterPro" id="IPR052898">
    <property type="entry name" value="ACAD10-like"/>
</dbReference>
<dbReference type="SUPFAM" id="SSF56784">
    <property type="entry name" value="HAD-like"/>
    <property type="match status" value="1"/>
</dbReference>
<comment type="caution">
    <text evidence="1">The sequence shown here is derived from an EMBL/GenBank/DDBJ whole genome shotgun (WGS) entry which is preliminary data.</text>
</comment>
<gene>
    <name evidence="1" type="ORF">Aple_062620</name>
</gene>
<dbReference type="NCBIfam" id="TIGR01509">
    <property type="entry name" value="HAD-SF-IA-v3"/>
    <property type="match status" value="1"/>
</dbReference>
<dbReference type="PRINTS" id="PR00413">
    <property type="entry name" value="HADHALOGNASE"/>
</dbReference>
<keyword evidence="2" id="KW-1185">Reference proteome</keyword>
<dbReference type="Pfam" id="PF00702">
    <property type="entry name" value="Hydrolase"/>
    <property type="match status" value="1"/>
</dbReference>
<evidence type="ECO:0000313" key="1">
    <source>
        <dbReference type="EMBL" id="GES23363.1"/>
    </source>
</evidence>
<dbReference type="EMBL" id="BLAF01000041">
    <property type="protein sequence ID" value="GES23363.1"/>
    <property type="molecule type" value="Genomic_DNA"/>
</dbReference>